<dbReference type="Proteomes" id="UP000287101">
    <property type="component" value="Unassembled WGS sequence"/>
</dbReference>
<evidence type="ECO:0000256" key="1">
    <source>
        <dbReference type="SAM" id="Phobius"/>
    </source>
</evidence>
<organism evidence="2 3">
    <name type="scientific">Vagococcus fessus</name>
    <dbReference type="NCBI Taxonomy" id="120370"/>
    <lineage>
        <taxon>Bacteria</taxon>
        <taxon>Bacillati</taxon>
        <taxon>Bacillota</taxon>
        <taxon>Bacilli</taxon>
        <taxon>Lactobacillales</taxon>
        <taxon>Enterococcaceae</taxon>
        <taxon>Vagococcus</taxon>
    </lineage>
</organism>
<proteinExistence type="predicted"/>
<keyword evidence="1" id="KW-0472">Membrane</keyword>
<feature type="transmembrane region" description="Helical" evidence="1">
    <location>
        <begin position="70"/>
        <end position="96"/>
    </location>
</feature>
<dbReference type="AlphaFoldDB" id="A0A430A6H8"/>
<dbReference type="RefSeq" id="WP_126832148.1">
    <property type="nucleotide sequence ID" value="NZ_CBCRYB010000009.1"/>
</dbReference>
<accession>A0A430A6H8</accession>
<feature type="transmembrane region" description="Helical" evidence="1">
    <location>
        <begin position="135"/>
        <end position="157"/>
    </location>
</feature>
<evidence type="ECO:0000313" key="3">
    <source>
        <dbReference type="Proteomes" id="UP000287101"/>
    </source>
</evidence>
<feature type="transmembrane region" description="Helical" evidence="1">
    <location>
        <begin position="30"/>
        <end position="50"/>
    </location>
</feature>
<sequence>MIKLYYLISNAFNHHKRNKINSLRGSISQILYFTFTILAYYSFSLFNVILNYHSQRVETTLNLQAVDTKPFLYTLLSSLTYGFLFIFIGLCLFGIFQFTVSTYQKYLVQKNNLKINQLTGETSLIVTCQFFIEEYFFLPITYAGSLLLSSFLLRKIIIGSQLIFPLEDILSQHPIAISKLFITLSSLSIISVLIINFIMVYALLKQQKAAK</sequence>
<gene>
    <name evidence="2" type="ORF">CBF31_08850</name>
</gene>
<evidence type="ECO:0000313" key="2">
    <source>
        <dbReference type="EMBL" id="RSU02465.1"/>
    </source>
</evidence>
<dbReference type="EMBL" id="NGJY01000003">
    <property type="protein sequence ID" value="RSU02465.1"/>
    <property type="molecule type" value="Genomic_DNA"/>
</dbReference>
<keyword evidence="3" id="KW-1185">Reference proteome</keyword>
<feature type="transmembrane region" description="Helical" evidence="1">
    <location>
        <begin position="177"/>
        <end position="204"/>
    </location>
</feature>
<name>A0A430A6H8_9ENTE</name>
<keyword evidence="1" id="KW-1133">Transmembrane helix</keyword>
<keyword evidence="1" id="KW-0812">Transmembrane</keyword>
<protein>
    <submittedName>
        <fullName evidence="2">Uncharacterized protein</fullName>
    </submittedName>
</protein>
<comment type="caution">
    <text evidence="2">The sequence shown here is derived from an EMBL/GenBank/DDBJ whole genome shotgun (WGS) entry which is preliminary data.</text>
</comment>
<reference evidence="2 3" key="1">
    <citation type="submission" date="2017-05" db="EMBL/GenBank/DDBJ databases">
        <title>Vagococcus spp. assemblies.</title>
        <authorList>
            <person name="Gulvik C.A."/>
        </authorList>
    </citation>
    <scope>NUCLEOTIDE SEQUENCE [LARGE SCALE GENOMIC DNA]</scope>
    <source>
        <strain evidence="2 3">CCUG 41755</strain>
    </source>
</reference>